<gene>
    <name evidence="9" type="ordered locus">Cpin_6950</name>
</gene>
<evidence type="ECO:0000256" key="4">
    <source>
        <dbReference type="ARBA" id="ARBA00022679"/>
    </source>
</evidence>
<dbReference type="PANTHER" id="PTHR43711">
    <property type="entry name" value="TWO-COMPONENT HISTIDINE KINASE"/>
    <property type="match status" value="1"/>
</dbReference>
<dbReference type="SMART" id="SM00387">
    <property type="entry name" value="HATPase_c"/>
    <property type="match status" value="1"/>
</dbReference>
<keyword evidence="7" id="KW-0472">Membrane</keyword>
<dbReference type="RefSeq" id="WP_012794514.1">
    <property type="nucleotide sequence ID" value="NC_013132.1"/>
</dbReference>
<keyword evidence="5 9" id="KW-0418">Kinase</keyword>
<organism evidence="9 10">
    <name type="scientific">Chitinophaga pinensis (strain ATCC 43595 / DSM 2588 / LMG 13176 / NBRC 15968 / NCIMB 11800 / UQM 2034)</name>
    <dbReference type="NCBI Taxonomy" id="485918"/>
    <lineage>
        <taxon>Bacteria</taxon>
        <taxon>Pseudomonadati</taxon>
        <taxon>Bacteroidota</taxon>
        <taxon>Chitinophagia</taxon>
        <taxon>Chitinophagales</taxon>
        <taxon>Chitinophagaceae</taxon>
        <taxon>Chitinophaga</taxon>
    </lineage>
</organism>
<dbReference type="InterPro" id="IPR003661">
    <property type="entry name" value="HisK_dim/P_dom"/>
</dbReference>
<accession>A0A979GBH3</accession>
<keyword evidence="6" id="KW-0902">Two-component regulatory system</keyword>
<protein>
    <recommendedName>
        <fullName evidence="2">histidine kinase</fullName>
        <ecNumber evidence="2">2.7.13.3</ecNumber>
    </recommendedName>
</protein>
<proteinExistence type="predicted"/>
<dbReference type="Pfam" id="PF02518">
    <property type="entry name" value="HATPase_c"/>
    <property type="match status" value="1"/>
</dbReference>
<evidence type="ECO:0000259" key="8">
    <source>
        <dbReference type="PROSITE" id="PS50109"/>
    </source>
</evidence>
<dbReference type="Gene3D" id="1.10.287.130">
    <property type="match status" value="1"/>
</dbReference>
<keyword evidence="4" id="KW-0808">Transferase</keyword>
<dbReference type="GO" id="GO:0000155">
    <property type="term" value="F:phosphorelay sensor kinase activity"/>
    <property type="evidence" value="ECO:0007669"/>
    <property type="project" value="InterPro"/>
</dbReference>
<evidence type="ECO:0000256" key="6">
    <source>
        <dbReference type="ARBA" id="ARBA00023012"/>
    </source>
</evidence>
<evidence type="ECO:0000313" key="10">
    <source>
        <dbReference type="Proteomes" id="UP000002215"/>
    </source>
</evidence>
<reference evidence="9 10" key="2">
    <citation type="journal article" date="2010" name="Stand. Genomic Sci.">
        <title>Complete genome sequence of Chitinophaga pinensis type strain (UQM 2034).</title>
        <authorList>
            <person name="Glavina Del Rio T."/>
            <person name="Abt B."/>
            <person name="Spring S."/>
            <person name="Lapidus A."/>
            <person name="Nolan M."/>
            <person name="Tice H."/>
            <person name="Copeland A."/>
            <person name="Cheng J.F."/>
            <person name="Chen F."/>
            <person name="Bruce D."/>
            <person name="Goodwin L."/>
            <person name="Pitluck S."/>
            <person name="Ivanova N."/>
            <person name="Mavromatis K."/>
            <person name="Mikhailova N."/>
            <person name="Pati A."/>
            <person name="Chen A."/>
            <person name="Palaniappan K."/>
            <person name="Land M."/>
            <person name="Hauser L."/>
            <person name="Chang Y.J."/>
            <person name="Jeffries C.D."/>
            <person name="Chain P."/>
            <person name="Saunders E."/>
            <person name="Detter J.C."/>
            <person name="Brettin T."/>
            <person name="Rohde M."/>
            <person name="Goker M."/>
            <person name="Bristow J."/>
            <person name="Eisen J.A."/>
            <person name="Markowitz V."/>
            <person name="Hugenholtz P."/>
            <person name="Kyrpides N.C."/>
            <person name="Klenk H.P."/>
            <person name="Lucas S."/>
        </authorList>
    </citation>
    <scope>NUCLEOTIDE SEQUENCE [LARGE SCALE GENOMIC DNA]</scope>
    <source>
        <strain evidence="10">ATCC 43595 / DSM 2588 / LMG 13176 / NBRC 15968 / NCIMB 11800 / UQM 2034</strain>
    </source>
</reference>
<dbReference type="OrthoDB" id="1301080at2"/>
<dbReference type="PANTHER" id="PTHR43711:SF31">
    <property type="entry name" value="HISTIDINE KINASE"/>
    <property type="match status" value="1"/>
</dbReference>
<name>A0A979GBH3_CHIPD</name>
<dbReference type="InterPro" id="IPR036097">
    <property type="entry name" value="HisK_dim/P_sf"/>
</dbReference>
<dbReference type="KEGG" id="cpi:Cpin_6950"/>
<dbReference type="Gene3D" id="1.25.40.10">
    <property type="entry name" value="Tetratricopeptide repeat domain"/>
    <property type="match status" value="1"/>
</dbReference>
<dbReference type="InterPro" id="IPR050736">
    <property type="entry name" value="Sensor_HK_Regulatory"/>
</dbReference>
<evidence type="ECO:0000256" key="3">
    <source>
        <dbReference type="ARBA" id="ARBA00022553"/>
    </source>
</evidence>
<dbReference type="AlphaFoldDB" id="A0A979GBH3"/>
<comment type="catalytic activity">
    <reaction evidence="1">
        <text>ATP + protein L-histidine = ADP + protein N-phospho-L-histidine.</text>
        <dbReference type="EC" id="2.7.13.3"/>
    </reaction>
</comment>
<keyword evidence="3" id="KW-0597">Phosphoprotein</keyword>
<reference evidence="10" key="1">
    <citation type="submission" date="2009-08" db="EMBL/GenBank/DDBJ databases">
        <title>The complete genome of Chitinophaga pinensis DSM 2588.</title>
        <authorList>
            <consortium name="US DOE Joint Genome Institute (JGI-PGF)"/>
            <person name="Lucas S."/>
            <person name="Copeland A."/>
            <person name="Lapidus A."/>
            <person name="Glavina del Rio T."/>
            <person name="Dalin E."/>
            <person name="Tice H."/>
            <person name="Bruce D."/>
            <person name="Goodwin L."/>
            <person name="Pitluck S."/>
            <person name="Kyrpides N."/>
            <person name="Mavromatis K."/>
            <person name="Ivanova N."/>
            <person name="Mikhailova N."/>
            <person name="Sims D."/>
            <person name="Meinche L."/>
            <person name="Brettin T."/>
            <person name="Detter J.C."/>
            <person name="Han C."/>
            <person name="Larimer F."/>
            <person name="Land M."/>
            <person name="Hauser L."/>
            <person name="Markowitz V."/>
            <person name="Cheng J.-F."/>
            <person name="Hugenholtz P."/>
            <person name="Woyke T."/>
            <person name="Wu D."/>
            <person name="Spring S."/>
            <person name="Klenk H.-P."/>
            <person name="Eisen J.A."/>
        </authorList>
    </citation>
    <scope>NUCLEOTIDE SEQUENCE [LARGE SCALE GENOMIC DNA]</scope>
    <source>
        <strain evidence="10">ATCC 43595 / DSM 2588 / LMG 13176 / NBRC 15968 / NCIMB 11800 / UQM 2034</strain>
    </source>
</reference>
<dbReference type="InterPro" id="IPR005467">
    <property type="entry name" value="His_kinase_dom"/>
</dbReference>
<dbReference type="EMBL" id="CP001699">
    <property type="protein sequence ID" value="ACU64351.1"/>
    <property type="molecule type" value="Genomic_DNA"/>
</dbReference>
<dbReference type="InterPro" id="IPR003594">
    <property type="entry name" value="HATPase_dom"/>
</dbReference>
<dbReference type="InterPro" id="IPR036890">
    <property type="entry name" value="HATPase_C_sf"/>
</dbReference>
<dbReference type="Proteomes" id="UP000002215">
    <property type="component" value="Chromosome"/>
</dbReference>
<dbReference type="SUPFAM" id="SSF55874">
    <property type="entry name" value="ATPase domain of HSP90 chaperone/DNA topoisomerase II/histidine kinase"/>
    <property type="match status" value="1"/>
</dbReference>
<feature type="transmembrane region" description="Helical" evidence="7">
    <location>
        <begin position="55"/>
        <end position="82"/>
    </location>
</feature>
<evidence type="ECO:0000256" key="1">
    <source>
        <dbReference type="ARBA" id="ARBA00000085"/>
    </source>
</evidence>
<dbReference type="InterPro" id="IPR011990">
    <property type="entry name" value="TPR-like_helical_dom_sf"/>
</dbReference>
<evidence type="ECO:0000313" key="9">
    <source>
        <dbReference type="EMBL" id="ACU64351.1"/>
    </source>
</evidence>
<dbReference type="Gene3D" id="3.30.565.10">
    <property type="entry name" value="Histidine kinase-like ATPase, C-terminal domain"/>
    <property type="match status" value="1"/>
</dbReference>
<dbReference type="InterPro" id="IPR004358">
    <property type="entry name" value="Sig_transdc_His_kin-like_C"/>
</dbReference>
<feature type="domain" description="Histidine kinase" evidence="8">
    <location>
        <begin position="499"/>
        <end position="714"/>
    </location>
</feature>
<sequence length="721" mass="82745">MLVEAFIEKAWIIKHGPDDKHYYITTTGEQELSRMGIGLSQIRSWASLASSYREIAYHILLYISYKLHILIGLMIALAGCFIRQEKAFAQVNVIRQLEDASFTTTDSTRYVDLMNQLAGQYQHRQLDTCFFYLCRAREVAQRQGYKRGEAAAYRGLGSYYAYRDNSYLSFRFYIDALNLYKSLGDSAGICQTSMHLGVYYQYEKQYQEAASYMKRAMGMSDRLKNDTILRMLLANYYFIYANDLRANRSSDFIDKKRAYQALATARRLAARAEDERLLIYTGMLQAQELIYAKMDITEGLDRLTALTDEAERKGYIYHAMYGYSHLASYKARNKLADSISAQRDMARLATIGGFRELALPVVAKLYTWYDARHDEDSAQLYANMMLEIIEKDEQSKTQGELDYIDYYMQEKKLRALQLQHDYQQQILDKKAMESRNRYAVIIFLTVLLVLIILLLADVNRSHRRSRENASRLGEKNREVSEKNALLQTQDDFKNKLISLIAHDFRVPLNHIIDITNLLKDHSLSFEEATALFRRLETKSAHTLHIFDSILRWIRSQLSGFVYTPVVCQPADMIQEALEILKDNATEKRLQVTVDIPEEVALLADREMLQFVHRNLLHNAIKFSPAGSELKITSSVTGDFVTIALVDEGRGVDPEMLPHLFEYRNREKSSGKSKGGAGLALIICKDFMDKMGGVIRGMNNTGKGSTFSYTLPLAKDSNSIQI</sequence>
<dbReference type="SUPFAM" id="SSF47384">
    <property type="entry name" value="Homodimeric domain of signal transducing histidine kinase"/>
    <property type="match status" value="1"/>
</dbReference>
<evidence type="ECO:0000256" key="5">
    <source>
        <dbReference type="ARBA" id="ARBA00022777"/>
    </source>
</evidence>
<dbReference type="CDD" id="cd00082">
    <property type="entry name" value="HisKA"/>
    <property type="match status" value="1"/>
</dbReference>
<evidence type="ECO:0000256" key="7">
    <source>
        <dbReference type="SAM" id="Phobius"/>
    </source>
</evidence>
<keyword evidence="7" id="KW-0812">Transmembrane</keyword>
<dbReference type="SUPFAM" id="SSF48452">
    <property type="entry name" value="TPR-like"/>
    <property type="match status" value="1"/>
</dbReference>
<dbReference type="EC" id="2.7.13.3" evidence="2"/>
<dbReference type="PRINTS" id="PR00344">
    <property type="entry name" value="BCTRLSENSOR"/>
</dbReference>
<keyword evidence="7" id="KW-1133">Transmembrane helix</keyword>
<feature type="transmembrane region" description="Helical" evidence="7">
    <location>
        <begin position="438"/>
        <end position="456"/>
    </location>
</feature>
<evidence type="ECO:0000256" key="2">
    <source>
        <dbReference type="ARBA" id="ARBA00012438"/>
    </source>
</evidence>
<dbReference type="PROSITE" id="PS50109">
    <property type="entry name" value="HIS_KIN"/>
    <property type="match status" value="1"/>
</dbReference>